<organism evidence="1">
    <name type="scientific">Mus musculus</name>
    <name type="common">Mouse</name>
    <dbReference type="NCBI Taxonomy" id="10090"/>
    <lineage>
        <taxon>Eukaryota</taxon>
        <taxon>Metazoa</taxon>
        <taxon>Chordata</taxon>
        <taxon>Craniata</taxon>
        <taxon>Vertebrata</taxon>
        <taxon>Euteleostomi</taxon>
        <taxon>Mammalia</taxon>
        <taxon>Eutheria</taxon>
        <taxon>Euarchontoglires</taxon>
        <taxon>Glires</taxon>
        <taxon>Rodentia</taxon>
        <taxon>Myomorpha</taxon>
        <taxon>Muroidea</taxon>
        <taxon>Muridae</taxon>
        <taxon>Murinae</taxon>
        <taxon>Mus</taxon>
        <taxon>Mus</taxon>
    </lineage>
</organism>
<dbReference type="EMBL" id="AY512953">
    <property type="protein sequence ID" value="AAR87823.1"/>
    <property type="molecule type" value="mRNA"/>
</dbReference>
<reference evidence="1" key="1">
    <citation type="journal article" date="2003" name="PLoS Biol.">
        <title>Transcriptome analysis of mouse stem cells and early embryos.</title>
        <authorList>
            <person name="Sharov A.A."/>
            <person name="Piao Y."/>
            <person name="Matoba R."/>
            <person name="Dudekula D.B."/>
            <person name="Qian Y."/>
            <person name="VanBuren V."/>
            <person name="Falco G."/>
            <person name="Martin P.R."/>
            <person name="Stagg C.A."/>
            <person name="Bassey U.C."/>
            <person name="Wang Y."/>
            <person name="Carter M.G."/>
            <person name="Hamatani T."/>
            <person name="Aiba K."/>
            <person name="Akutsu H."/>
            <person name="Sharova L."/>
            <person name="Tanaka T.S."/>
            <person name="Kimber W.L."/>
            <person name="Yoshikawa T."/>
            <person name="Jaradat S.A."/>
            <person name="Pantano S."/>
            <person name="Nagaraja R."/>
            <person name="Boheler K.R."/>
            <person name="Taub D."/>
            <person name="Hodes R.J."/>
            <person name="Longo D.L."/>
            <person name="Schlessinger D."/>
            <person name="Keller J."/>
            <person name="Klotz E."/>
            <person name="Kelsoe G."/>
            <person name="Umezawa A."/>
            <person name="Vescovi A.L."/>
            <person name="Rossant J."/>
            <person name="Kunath T."/>
            <person name="Hogan B.L.M."/>
            <person name="Curci A."/>
            <person name="D'Urso M."/>
            <person name="Kelso J."/>
            <person name="Hide W."/>
            <person name="Ko M.S.H."/>
        </authorList>
    </citation>
    <scope>NUCLEOTIDE SEQUENCE</scope>
    <source>
        <strain evidence="1">CD1</strain>
    </source>
</reference>
<sequence>MWQQFPVATGLSTGSTWSALVPSLLHVLIYHHAGSRFPYCQEVILWIPESIKTGKQKINQRVCFSFSTYFVNMKSL</sequence>
<evidence type="ECO:0000313" key="2">
    <source>
        <dbReference type="MGI" id="MGI:109605"/>
    </source>
</evidence>
<protein>
    <submittedName>
        <fullName evidence="1">Uncharacterized protein</fullName>
    </submittedName>
</protein>
<gene>
    <name evidence="2" type="primary">Srgap2</name>
</gene>
<proteinExistence type="evidence at transcript level"/>
<dbReference type="AlphaFoldDB" id="Q6R5D0"/>
<name>Q6R5D0_MOUSE</name>
<dbReference type="MGI" id="MGI:109605">
    <property type="gene designation" value="Srgap2"/>
</dbReference>
<evidence type="ECO:0000313" key="1">
    <source>
        <dbReference type="EMBL" id="AAR87823.1"/>
    </source>
</evidence>
<accession>Q6R5D0</accession>
<dbReference type="AGR" id="MGI:109605"/>